<feature type="region of interest" description="Disordered" evidence="1">
    <location>
        <begin position="33"/>
        <end position="53"/>
    </location>
</feature>
<reference evidence="2" key="1">
    <citation type="submission" date="2023-06" db="EMBL/GenBank/DDBJ databases">
        <title>Genome-scale phylogeny and comparative genomics of the fungal order Sordariales.</title>
        <authorList>
            <consortium name="Lawrence Berkeley National Laboratory"/>
            <person name="Hensen N."/>
            <person name="Bonometti L."/>
            <person name="Westerberg I."/>
            <person name="Brannstrom I.O."/>
            <person name="Guillou S."/>
            <person name="Cros-Aarteil S."/>
            <person name="Calhoun S."/>
            <person name="Haridas S."/>
            <person name="Kuo A."/>
            <person name="Mondo S."/>
            <person name="Pangilinan J."/>
            <person name="Riley R."/>
            <person name="Labutti K."/>
            <person name="Andreopoulos B."/>
            <person name="Lipzen A."/>
            <person name="Chen C."/>
            <person name="Yanf M."/>
            <person name="Daum C."/>
            <person name="Ng V."/>
            <person name="Clum A."/>
            <person name="Steindorff A."/>
            <person name="Ohm R."/>
            <person name="Martin F."/>
            <person name="Silar P."/>
            <person name="Natvig D."/>
            <person name="Lalanne C."/>
            <person name="Gautier V."/>
            <person name="Ament-Velasquez S.L."/>
            <person name="Kruys A."/>
            <person name="Hutchinson M.I."/>
            <person name="Powell A.J."/>
            <person name="Barry K."/>
            <person name="Miller A.N."/>
            <person name="Grigoriev I.V."/>
            <person name="Debuchy R."/>
            <person name="Gladieux P."/>
            <person name="Thoren M.H."/>
            <person name="Johannesson H."/>
        </authorList>
    </citation>
    <scope>NUCLEOTIDE SEQUENCE</scope>
    <source>
        <strain evidence="2">SMH2532-1</strain>
    </source>
</reference>
<feature type="compositionally biased region" description="Acidic residues" evidence="1">
    <location>
        <begin position="145"/>
        <end position="177"/>
    </location>
</feature>
<accession>A0AA40CZY2</accession>
<feature type="region of interest" description="Disordered" evidence="1">
    <location>
        <begin position="114"/>
        <end position="197"/>
    </location>
</feature>
<organism evidence="2 3">
    <name type="scientific">Cercophora newfieldiana</name>
    <dbReference type="NCBI Taxonomy" id="92897"/>
    <lineage>
        <taxon>Eukaryota</taxon>
        <taxon>Fungi</taxon>
        <taxon>Dikarya</taxon>
        <taxon>Ascomycota</taxon>
        <taxon>Pezizomycotina</taxon>
        <taxon>Sordariomycetes</taxon>
        <taxon>Sordariomycetidae</taxon>
        <taxon>Sordariales</taxon>
        <taxon>Lasiosphaeriaceae</taxon>
        <taxon>Cercophora</taxon>
    </lineage>
</organism>
<feature type="compositionally biased region" description="Acidic residues" evidence="1">
    <location>
        <begin position="114"/>
        <end position="136"/>
    </location>
</feature>
<evidence type="ECO:0000313" key="3">
    <source>
        <dbReference type="Proteomes" id="UP001174936"/>
    </source>
</evidence>
<dbReference type="AlphaFoldDB" id="A0AA40CZY2"/>
<keyword evidence="3" id="KW-1185">Reference proteome</keyword>
<feature type="compositionally biased region" description="Low complexity" evidence="1">
    <location>
        <begin position="44"/>
        <end position="53"/>
    </location>
</feature>
<dbReference type="EMBL" id="JAULSV010000001">
    <property type="protein sequence ID" value="KAK0657830.1"/>
    <property type="molecule type" value="Genomic_DNA"/>
</dbReference>
<evidence type="ECO:0000256" key="1">
    <source>
        <dbReference type="SAM" id="MobiDB-lite"/>
    </source>
</evidence>
<sequence>MTNSALLPTTMDNSVSRYAEGRCINHFIKSRRTPRRNALTSSRTKPTNLTNTNPKTNYMTFNRATASILRRQARNKLSQEASLRDPDLRRLVGHANLIDDLCIRTSLEVRGWNEDEDEGGADVEDNDEDAILNDEGDSPRLYKDEDGEDDPDDDTESSESEEDSDDSSSDDSDEWWDEPLSPTDIQPESGDGCERGAAVKTAEEIIDITEVIEGSTGYGDTNFEERASLSHIAAAAESKWKAGDAAADLAEATVSLTLGETYRAYGRAHSLDPDGFVGPYLTAMGIEVCCIEDIEVLGLS</sequence>
<protein>
    <submittedName>
        <fullName evidence="2">Uncharacterized protein</fullName>
    </submittedName>
</protein>
<comment type="caution">
    <text evidence="2">The sequence shown here is derived from an EMBL/GenBank/DDBJ whole genome shotgun (WGS) entry which is preliminary data.</text>
</comment>
<gene>
    <name evidence="2" type="ORF">B0T16DRAFT_69101</name>
</gene>
<dbReference type="Proteomes" id="UP001174936">
    <property type="component" value="Unassembled WGS sequence"/>
</dbReference>
<name>A0AA40CZY2_9PEZI</name>
<proteinExistence type="predicted"/>
<evidence type="ECO:0000313" key="2">
    <source>
        <dbReference type="EMBL" id="KAK0657830.1"/>
    </source>
</evidence>